<dbReference type="HAMAP" id="MF_00002">
    <property type="entry name" value="Asp_carb_tr_reg"/>
    <property type="match status" value="1"/>
</dbReference>
<dbReference type="EMBL" id="PYGC01000004">
    <property type="protein sequence ID" value="PSK83230.1"/>
    <property type="molecule type" value="Genomic_DNA"/>
</dbReference>
<evidence type="ECO:0000313" key="8">
    <source>
        <dbReference type="EMBL" id="PSK83230.1"/>
    </source>
</evidence>
<evidence type="ECO:0000256" key="4">
    <source>
        <dbReference type="HAMAP-Rule" id="MF_00002"/>
    </source>
</evidence>
<evidence type="ECO:0000313" key="7">
    <source>
        <dbReference type="EMBL" id="GET21887.1"/>
    </source>
</evidence>
<evidence type="ECO:0000256" key="2">
    <source>
        <dbReference type="ARBA" id="ARBA00022833"/>
    </source>
</evidence>
<dbReference type="SUPFAM" id="SSF57825">
    <property type="entry name" value="Aspartate carbamoyltransferase, Regulatory-chain, C-terminal domain"/>
    <property type="match status" value="1"/>
</dbReference>
<evidence type="ECO:0000313" key="10">
    <source>
        <dbReference type="Proteomes" id="UP000396862"/>
    </source>
</evidence>
<keyword evidence="1 4" id="KW-0479">Metal-binding</keyword>
<feature type="binding site" evidence="4">
    <location>
        <position position="135"/>
    </location>
    <ligand>
        <name>Zn(2+)</name>
        <dbReference type="ChEBI" id="CHEBI:29105"/>
    </ligand>
</feature>
<name>A0A2P8CE34_9BACT</name>
<dbReference type="GO" id="GO:0006207">
    <property type="term" value="P:'de novo' pyrimidine nucleobase biosynthetic process"/>
    <property type="evidence" value="ECO:0007669"/>
    <property type="project" value="InterPro"/>
</dbReference>
<dbReference type="PANTHER" id="PTHR35805:SF1">
    <property type="entry name" value="ASPARTATE CARBAMOYLTRANSFERASE REGULATORY CHAIN"/>
    <property type="match status" value="1"/>
</dbReference>
<dbReference type="InterPro" id="IPR036793">
    <property type="entry name" value="Asp_carbatrfase_reg_N_sf"/>
</dbReference>
<dbReference type="EMBL" id="BLAU01000001">
    <property type="protein sequence ID" value="GET21887.1"/>
    <property type="molecule type" value="Genomic_DNA"/>
</dbReference>
<comment type="similarity">
    <text evidence="4">Belongs to the PyrI family.</text>
</comment>
<evidence type="ECO:0000259" key="5">
    <source>
        <dbReference type="Pfam" id="PF01948"/>
    </source>
</evidence>
<dbReference type="NCBIfam" id="TIGR00240">
    <property type="entry name" value="ATCase_reg"/>
    <property type="match status" value="1"/>
</dbReference>
<reference evidence="8 9" key="1">
    <citation type="submission" date="2018-03" db="EMBL/GenBank/DDBJ databases">
        <title>Genomic Encyclopedia of Archaeal and Bacterial Type Strains, Phase II (KMG-II): from individual species to whole genera.</title>
        <authorList>
            <person name="Goeker M."/>
        </authorList>
    </citation>
    <scope>NUCLEOTIDE SEQUENCE [LARGE SCALE GENOMIC DNA]</scope>
    <source>
        <strain evidence="8 9">DSM 27267</strain>
    </source>
</reference>
<dbReference type="Pfam" id="PF01948">
    <property type="entry name" value="PyrI"/>
    <property type="match status" value="1"/>
</dbReference>
<dbReference type="Pfam" id="PF02748">
    <property type="entry name" value="PyrI_C"/>
    <property type="match status" value="1"/>
</dbReference>
<feature type="domain" description="Aspartate carbamoyltransferase regulatory subunit N-terminal" evidence="5">
    <location>
        <begin position="5"/>
        <end position="95"/>
    </location>
</feature>
<keyword evidence="3 4" id="KW-0665">Pyrimidine biosynthesis</keyword>
<keyword evidence="10" id="KW-1185">Reference proteome</keyword>
<dbReference type="Proteomes" id="UP000396862">
    <property type="component" value="Unassembled WGS sequence"/>
</dbReference>
<accession>A0A2P8CE34</accession>
<evidence type="ECO:0000256" key="3">
    <source>
        <dbReference type="ARBA" id="ARBA00022975"/>
    </source>
</evidence>
<comment type="cofactor">
    <cofactor evidence="4">
        <name>Zn(2+)</name>
        <dbReference type="ChEBI" id="CHEBI:29105"/>
    </cofactor>
    <text evidence="4">Binds 1 zinc ion per subunit.</text>
</comment>
<gene>
    <name evidence="4 7" type="primary">pyrI</name>
    <name evidence="8" type="ORF">CLV93_104160</name>
    <name evidence="7" type="ORF">JCM18694_21330</name>
</gene>
<dbReference type="SUPFAM" id="SSF54893">
    <property type="entry name" value="Aspartate carbamoyltransferase, Regulatory-chain, N-terminal domain"/>
    <property type="match status" value="1"/>
</dbReference>
<feature type="binding site" evidence="4">
    <location>
        <position position="112"/>
    </location>
    <ligand>
        <name>Zn(2+)</name>
        <dbReference type="ChEBI" id="CHEBI:29105"/>
    </ligand>
</feature>
<organism evidence="8 9">
    <name type="scientific">Prolixibacter denitrificans</name>
    <dbReference type="NCBI Taxonomy" id="1541063"/>
    <lineage>
        <taxon>Bacteria</taxon>
        <taxon>Pseudomonadati</taxon>
        <taxon>Bacteroidota</taxon>
        <taxon>Bacteroidia</taxon>
        <taxon>Marinilabiliales</taxon>
        <taxon>Prolixibacteraceae</taxon>
        <taxon>Prolixibacter</taxon>
    </lineage>
</organism>
<dbReference type="InterPro" id="IPR020542">
    <property type="entry name" value="Asp_carbamoyltrfase_reg_C"/>
</dbReference>
<keyword evidence="8" id="KW-0808">Transferase</keyword>
<keyword evidence="2 4" id="KW-0862">Zinc</keyword>
<dbReference type="RefSeq" id="WP_106542033.1">
    <property type="nucleotide sequence ID" value="NZ_BLAU01000001.1"/>
</dbReference>
<dbReference type="GO" id="GO:0009347">
    <property type="term" value="C:aspartate carbamoyltransferase complex"/>
    <property type="evidence" value="ECO:0007669"/>
    <property type="project" value="InterPro"/>
</dbReference>
<evidence type="ECO:0000313" key="9">
    <source>
        <dbReference type="Proteomes" id="UP000240621"/>
    </source>
</evidence>
<dbReference type="Gene3D" id="2.30.30.20">
    <property type="entry name" value="Aspartate carbamoyltransferase regulatory subunit, C-terminal domain"/>
    <property type="match status" value="1"/>
</dbReference>
<feature type="domain" description="Aspartate carbamoyltransferase regulatory subunit C-terminal" evidence="6">
    <location>
        <begin position="100"/>
        <end position="146"/>
    </location>
</feature>
<comment type="subunit">
    <text evidence="4">Contains catalytic and regulatory chains.</text>
</comment>
<dbReference type="PANTHER" id="PTHR35805">
    <property type="entry name" value="ASPARTATE CARBAMOYLTRANSFERASE REGULATORY CHAIN"/>
    <property type="match status" value="1"/>
</dbReference>
<dbReference type="Gene3D" id="3.30.70.140">
    <property type="entry name" value="Aspartate carbamoyltransferase regulatory subunit, N-terminal domain"/>
    <property type="match status" value="1"/>
</dbReference>
<dbReference type="AlphaFoldDB" id="A0A2P8CE34"/>
<reference evidence="7 10" key="2">
    <citation type="submission" date="2019-10" db="EMBL/GenBank/DDBJ databases">
        <title>Prolixibacter strains distinguished by the presence of nitrate reductase genes were adept at nitrate-dependent anaerobic corrosion of metallic iron and carbon steel.</title>
        <authorList>
            <person name="Iino T."/>
            <person name="Shono N."/>
            <person name="Ito K."/>
            <person name="Nakamura R."/>
            <person name="Sueoka K."/>
            <person name="Harayama S."/>
            <person name="Ohkuma M."/>
        </authorList>
    </citation>
    <scope>NUCLEOTIDE SEQUENCE [LARGE SCALE GENOMIC DNA]</scope>
    <source>
        <strain evidence="7 10">MIC1-1</strain>
    </source>
</reference>
<proteinExistence type="inferred from homology"/>
<comment type="function">
    <text evidence="4">Involved in allosteric regulation of aspartate carbamoyltransferase.</text>
</comment>
<evidence type="ECO:0000256" key="1">
    <source>
        <dbReference type="ARBA" id="ARBA00022723"/>
    </source>
</evidence>
<dbReference type="GO" id="GO:0046872">
    <property type="term" value="F:metal ion binding"/>
    <property type="evidence" value="ECO:0007669"/>
    <property type="project" value="UniProtKB-KW"/>
</dbReference>
<feature type="binding site" evidence="4">
    <location>
        <position position="107"/>
    </location>
    <ligand>
        <name>Zn(2+)</name>
        <dbReference type="ChEBI" id="CHEBI:29105"/>
    </ligand>
</feature>
<comment type="caution">
    <text evidence="8">The sequence shown here is derived from an EMBL/GenBank/DDBJ whole genome shotgun (WGS) entry which is preliminary data.</text>
</comment>
<dbReference type="GO" id="GO:0016740">
    <property type="term" value="F:transferase activity"/>
    <property type="evidence" value="ECO:0007669"/>
    <property type="project" value="UniProtKB-KW"/>
</dbReference>
<dbReference type="InterPro" id="IPR036792">
    <property type="entry name" value="Asp_carbatrfase_reg_C_sf"/>
</dbReference>
<sequence length="150" mass="17147">MKKQLNVSAIKQGTVIDHIPTTALFKVISILKLDECKDMVTFGNNLDSNVMEGKAIIKVENRFFKDKEINKIALVAPHAKLNTIKDYEVVEKYVVEIPDEIQDIARCFNPKCITNNENIDTHFEVISKSPVALKCHYCEKITHQDQMDIK</sequence>
<dbReference type="GO" id="GO:0006221">
    <property type="term" value="P:pyrimidine nucleotide biosynthetic process"/>
    <property type="evidence" value="ECO:0007669"/>
    <property type="project" value="UniProtKB-UniRule"/>
</dbReference>
<dbReference type="InterPro" id="IPR020545">
    <property type="entry name" value="Asp_carbamoyltransf_reg_N"/>
</dbReference>
<dbReference type="Proteomes" id="UP000240621">
    <property type="component" value="Unassembled WGS sequence"/>
</dbReference>
<evidence type="ECO:0000259" key="6">
    <source>
        <dbReference type="Pfam" id="PF02748"/>
    </source>
</evidence>
<dbReference type="InterPro" id="IPR002801">
    <property type="entry name" value="Asp_carbamoylTrfase_reg"/>
</dbReference>
<feature type="binding site" evidence="4">
    <location>
        <position position="138"/>
    </location>
    <ligand>
        <name>Zn(2+)</name>
        <dbReference type="ChEBI" id="CHEBI:29105"/>
    </ligand>
</feature>
<protein>
    <recommendedName>
        <fullName evidence="4">Aspartate carbamoyltransferase regulatory chain</fullName>
    </recommendedName>
</protein>
<dbReference type="OrthoDB" id="5599321at2"/>